<evidence type="ECO:0000256" key="1">
    <source>
        <dbReference type="SAM" id="MobiDB-lite"/>
    </source>
</evidence>
<accession>A0A845DI72</accession>
<evidence type="ECO:0000313" key="3">
    <source>
        <dbReference type="Proteomes" id="UP000449092"/>
    </source>
</evidence>
<dbReference type="EMBL" id="VXOY01000001">
    <property type="protein sequence ID" value="MYE37896.1"/>
    <property type="molecule type" value="Genomic_DNA"/>
</dbReference>
<gene>
    <name evidence="2" type="ORF">F4X82_00005</name>
</gene>
<evidence type="ECO:0000313" key="2">
    <source>
        <dbReference type="EMBL" id="MYE37896.1"/>
    </source>
</evidence>
<comment type="caution">
    <text evidence="2">The sequence shown here is derived from an EMBL/GenBank/DDBJ whole genome shotgun (WGS) entry which is preliminary data.</text>
</comment>
<name>A0A845DI72_9BACT</name>
<dbReference type="Proteomes" id="UP000449092">
    <property type="component" value="Unassembled WGS sequence"/>
</dbReference>
<feature type="region of interest" description="Disordered" evidence="1">
    <location>
        <begin position="246"/>
        <end position="270"/>
    </location>
</feature>
<organism evidence="2 3">
    <name type="scientific">Candidatus Spechtbacteria bacterium SB0662_bin_43</name>
    <dbReference type="NCBI Taxonomy" id="2604897"/>
    <lineage>
        <taxon>Bacteria</taxon>
        <taxon>Candidatus Spechtiibacteriota</taxon>
    </lineage>
</organism>
<dbReference type="AlphaFoldDB" id="A0A845DI72"/>
<reference evidence="2 3" key="1">
    <citation type="submission" date="2019-09" db="EMBL/GenBank/DDBJ databases">
        <title>Characterisation of the sponge microbiome using genome-centric metagenomics.</title>
        <authorList>
            <person name="Engelberts J.P."/>
            <person name="Robbins S.J."/>
            <person name="De Goeij J.M."/>
            <person name="Aranda M."/>
            <person name="Bell S.C."/>
            <person name="Webster N.S."/>
        </authorList>
    </citation>
    <scope>NUCLEOTIDE SEQUENCE [LARGE SCALE GENOMIC DNA]</scope>
    <source>
        <strain evidence="2">SB0662_bin_43</strain>
    </source>
</reference>
<protein>
    <submittedName>
        <fullName evidence="2">Uncharacterized protein</fullName>
    </submittedName>
</protein>
<proteinExistence type="predicted"/>
<sequence length="337" mass="37564">MKNILTQKSVFTAIVALCLAVGIGLLTSTVLLASTDQARNTIQDGSIIRAYQDDTLYITKIIGNKLFKRPILTGKMFEAYPHLKNTDILIVYKETLDTFKTSTLIMEVNPDGTPTTGNVYYLSIHREYGTVRKHHLNITAQQFEQVGFDWDSIYHVNHAEGSKDFYIKGPDVTAHDLGLTLRPSQTTTVTEPDRPYVAVPIEETVPYIDVPAPGALVNTPVETTVPYIDVPIPFINTDVLDAPAEKVEEKTNTPAQIATPPRPGTEIDQDGTITRVPRATVAPTNAVYYTSNHPTAAYYYPEDCSLRNTIPAVYQERFSSLSQLFEEYSRTLHPHCI</sequence>